<dbReference type="RefSeq" id="WP_108856874.1">
    <property type="nucleotide sequence ID" value="NZ_OMOI01000001.1"/>
</dbReference>
<dbReference type="SUPFAM" id="SSF102588">
    <property type="entry name" value="LmbE-like"/>
    <property type="match status" value="1"/>
</dbReference>
<dbReference type="Pfam" id="PF02585">
    <property type="entry name" value="PIG-L"/>
    <property type="match status" value="1"/>
</dbReference>
<keyword evidence="2" id="KW-1185">Reference proteome</keyword>
<evidence type="ECO:0000313" key="1">
    <source>
        <dbReference type="EMBL" id="SPF76905.1"/>
    </source>
</evidence>
<proteinExistence type="predicted"/>
<dbReference type="InterPro" id="IPR003737">
    <property type="entry name" value="GlcNAc_PI_deacetylase-related"/>
</dbReference>
<dbReference type="Gene3D" id="3.40.50.10320">
    <property type="entry name" value="LmbE-like"/>
    <property type="match status" value="1"/>
</dbReference>
<sequence length="234" mass="25282">MSTHVSSAFGGDPKAPVLVVAPHPDDEVLGVGGTIARLADEGREVHVAVVTKGSAPLYTDEMITGVRAEARAAHDHLGVTKTHWLDFPAAELAEHPHGGLNAGLGKLVRDLAPGLIFVTHPGDIHMDHQLSFLSTLVASRPHQQDYPTTIMAYETLSETNWNAPYLTPAFVPNVFIDVTDTLDRKLEAFQMFASQVKEPPHERSVNALHALATLRGATVHRFAAEGFVLVRSVI</sequence>
<dbReference type="Proteomes" id="UP000244911">
    <property type="component" value="Unassembled WGS sequence"/>
</dbReference>
<dbReference type="PANTHER" id="PTHR12993:SF11">
    <property type="entry name" value="N-ACETYLGLUCOSAMINYL-PHOSPHATIDYLINOSITOL DE-N-ACETYLASE"/>
    <property type="match status" value="1"/>
</dbReference>
<name>A0A2R8ALH6_9RHOB</name>
<organism evidence="1 2">
    <name type="scientific">Aliiroseovarius pelagivivens</name>
    <dbReference type="NCBI Taxonomy" id="1639690"/>
    <lineage>
        <taxon>Bacteria</taxon>
        <taxon>Pseudomonadati</taxon>
        <taxon>Pseudomonadota</taxon>
        <taxon>Alphaproteobacteria</taxon>
        <taxon>Rhodobacterales</taxon>
        <taxon>Paracoccaceae</taxon>
        <taxon>Aliiroseovarius</taxon>
    </lineage>
</organism>
<dbReference type="GO" id="GO:0016811">
    <property type="term" value="F:hydrolase activity, acting on carbon-nitrogen (but not peptide) bonds, in linear amides"/>
    <property type="evidence" value="ECO:0007669"/>
    <property type="project" value="TreeGrafter"/>
</dbReference>
<evidence type="ECO:0000313" key="2">
    <source>
        <dbReference type="Proteomes" id="UP000244911"/>
    </source>
</evidence>
<dbReference type="OrthoDB" id="9790023at2"/>
<accession>A0A2R8ALH6</accession>
<reference evidence="2" key="1">
    <citation type="submission" date="2018-03" db="EMBL/GenBank/DDBJ databases">
        <authorList>
            <person name="Rodrigo-Torres L."/>
            <person name="Arahal R. D."/>
            <person name="Lucena T."/>
        </authorList>
    </citation>
    <scope>NUCLEOTIDE SEQUENCE [LARGE SCALE GENOMIC DNA]</scope>
    <source>
        <strain evidence="2">CECT 8811</strain>
    </source>
</reference>
<dbReference type="PANTHER" id="PTHR12993">
    <property type="entry name" value="N-ACETYLGLUCOSAMINYL-PHOSPHATIDYLINOSITOL DE-N-ACETYLASE-RELATED"/>
    <property type="match status" value="1"/>
</dbReference>
<protein>
    <submittedName>
        <fullName evidence="1">N-acetyl-alpha-D-glucosaminyl L-malate deacetylase 1</fullName>
        <ecNumber evidence="1">3.5.1.-</ecNumber>
    </submittedName>
</protein>
<dbReference type="InterPro" id="IPR024078">
    <property type="entry name" value="LmbE-like_dom_sf"/>
</dbReference>
<dbReference type="EMBL" id="OMOI01000001">
    <property type="protein sequence ID" value="SPF76905.1"/>
    <property type="molecule type" value="Genomic_DNA"/>
</dbReference>
<dbReference type="AlphaFoldDB" id="A0A2R8ALH6"/>
<keyword evidence="1" id="KW-0378">Hydrolase</keyword>
<dbReference type="EC" id="3.5.1.-" evidence="1"/>
<gene>
    <name evidence="1" type="primary">bshB1</name>
    <name evidence="1" type="ORF">ALP8811_01922</name>
</gene>